<accession>A0A5N0A0G6</accession>
<keyword evidence="8 15" id="KW-0566">Pantothenate biosynthesis</keyword>
<dbReference type="Gene3D" id="3.30.1300.10">
    <property type="entry name" value="Pantoate-beta-alanine ligase, C-terminal domain"/>
    <property type="match status" value="1"/>
</dbReference>
<dbReference type="FunFam" id="3.40.50.620:FF:000114">
    <property type="entry name" value="Pantothenate synthetase"/>
    <property type="match status" value="1"/>
</dbReference>
<organism evidence="16 17">
    <name type="scientific">Bifidobacterium tissieri</name>
    <dbReference type="NCBI Taxonomy" id="1630162"/>
    <lineage>
        <taxon>Bacteria</taxon>
        <taxon>Bacillati</taxon>
        <taxon>Actinomycetota</taxon>
        <taxon>Actinomycetes</taxon>
        <taxon>Bifidobacteriales</taxon>
        <taxon>Bifidobacteriaceae</taxon>
        <taxon>Bifidobacterium</taxon>
    </lineage>
</organism>
<comment type="subcellular location">
    <subcellularLocation>
        <location evidence="1 15">Cytoplasm</location>
    </subcellularLocation>
</comment>
<keyword evidence="10 15" id="KW-0067">ATP-binding</keyword>
<dbReference type="InterPro" id="IPR014729">
    <property type="entry name" value="Rossmann-like_a/b/a_fold"/>
</dbReference>
<dbReference type="RefSeq" id="WP_150380906.1">
    <property type="nucleotide sequence ID" value="NZ_RZUI01000003.1"/>
</dbReference>
<dbReference type="Gene3D" id="3.40.50.620">
    <property type="entry name" value="HUPs"/>
    <property type="match status" value="1"/>
</dbReference>
<dbReference type="PANTHER" id="PTHR21299">
    <property type="entry name" value="CYTIDYLATE KINASE/PANTOATE-BETA-ALANINE LIGASE"/>
    <property type="match status" value="1"/>
</dbReference>
<proteinExistence type="inferred from homology"/>
<comment type="catalytic activity">
    <reaction evidence="12 15">
        <text>(R)-pantoate + beta-alanine + ATP = (R)-pantothenate + AMP + diphosphate + H(+)</text>
        <dbReference type="Rhea" id="RHEA:10912"/>
        <dbReference type="ChEBI" id="CHEBI:15378"/>
        <dbReference type="ChEBI" id="CHEBI:15980"/>
        <dbReference type="ChEBI" id="CHEBI:29032"/>
        <dbReference type="ChEBI" id="CHEBI:30616"/>
        <dbReference type="ChEBI" id="CHEBI:33019"/>
        <dbReference type="ChEBI" id="CHEBI:57966"/>
        <dbReference type="ChEBI" id="CHEBI:456215"/>
        <dbReference type="EC" id="6.3.2.1"/>
    </reaction>
</comment>
<comment type="miscellaneous">
    <text evidence="15">The reaction proceeds by a bi uni uni bi ping pong mechanism.</text>
</comment>
<feature type="binding site" evidence="15">
    <location>
        <begin position="159"/>
        <end position="162"/>
    </location>
    <ligand>
        <name>ATP</name>
        <dbReference type="ChEBI" id="CHEBI:30616"/>
    </ligand>
</feature>
<comment type="caution">
    <text evidence="16">The sequence shown here is derived from an EMBL/GenBank/DDBJ whole genome shotgun (WGS) entry which is preliminary data.</text>
</comment>
<feature type="binding site" evidence="15">
    <location>
        <begin position="196"/>
        <end position="199"/>
    </location>
    <ligand>
        <name>ATP</name>
        <dbReference type="ChEBI" id="CHEBI:30616"/>
    </ligand>
</feature>
<dbReference type="AlphaFoldDB" id="A0A5N0A0G6"/>
<dbReference type="HAMAP" id="MF_00158">
    <property type="entry name" value="PanC"/>
    <property type="match status" value="1"/>
</dbReference>
<comment type="pathway">
    <text evidence="2 15">Cofactor biosynthesis; (R)-pantothenate biosynthesis; (R)-pantothenate from (R)-pantoate and beta-alanine: step 1/1.</text>
</comment>
<dbReference type="OrthoDB" id="9773087at2"/>
<sequence length="295" mass="32435">MTTETTASAEASFAVVHTIAEVREQVKAWKAQGLTVGLVPTMGFLHEGHKSLIERAVADNDRVVVSDFVNPVQFGPNEDLEAYPRDLDRDSKLVSGAGANLLFNPSPEEMYYSNRTTAITMATITEELCGKSRPVHFGGVCTVVAKLFNIVTPNRAYFGQKDAQQLLVIKRMVRDLNFDIEIIGCPIIREDDGLAKSSRNTYLNPEERAAAPILHKALEAGRALAEAGEKNADVIKAKVREVLATEPLADPEYVEVVDLENVHPVATLDQPVLVAIAVRIGKTRLIDNFFYPELH</sequence>
<protein>
    <recommendedName>
        <fullName evidence="5 15">Pantothenate synthetase</fullName>
        <shortName evidence="15">PS</shortName>
        <ecNumber evidence="4 15">6.3.2.1</ecNumber>
    </recommendedName>
    <alternativeName>
        <fullName evidence="14 15">Pantoate--beta-alanine ligase</fullName>
    </alternativeName>
    <alternativeName>
        <fullName evidence="11 15">Pantoate-activating enzyme</fullName>
    </alternativeName>
</protein>
<comment type="function">
    <text evidence="13 15">Catalyzes the condensation of pantoate with beta-alanine in an ATP-dependent reaction via a pantoyl-adenylate intermediate.</text>
</comment>
<dbReference type="GO" id="GO:0015940">
    <property type="term" value="P:pantothenate biosynthetic process"/>
    <property type="evidence" value="ECO:0007669"/>
    <property type="project" value="UniProtKB-UniRule"/>
</dbReference>
<evidence type="ECO:0000256" key="1">
    <source>
        <dbReference type="ARBA" id="ARBA00004496"/>
    </source>
</evidence>
<keyword evidence="6 15" id="KW-0963">Cytoplasm</keyword>
<dbReference type="UniPathway" id="UPA00028">
    <property type="reaction ID" value="UER00005"/>
</dbReference>
<evidence type="ECO:0000256" key="2">
    <source>
        <dbReference type="ARBA" id="ARBA00004990"/>
    </source>
</evidence>
<dbReference type="PANTHER" id="PTHR21299:SF1">
    <property type="entry name" value="PANTOATE--BETA-ALANINE LIGASE"/>
    <property type="match status" value="1"/>
</dbReference>
<evidence type="ECO:0000256" key="8">
    <source>
        <dbReference type="ARBA" id="ARBA00022655"/>
    </source>
</evidence>
<feature type="active site" description="Proton donor" evidence="15">
    <location>
        <position position="49"/>
    </location>
</feature>
<dbReference type="NCBIfam" id="TIGR00018">
    <property type="entry name" value="panC"/>
    <property type="match status" value="1"/>
</dbReference>
<dbReference type="GO" id="GO:0004592">
    <property type="term" value="F:pantoate-beta-alanine ligase activity"/>
    <property type="evidence" value="ECO:0007669"/>
    <property type="project" value="UniProtKB-UniRule"/>
</dbReference>
<dbReference type="Proteomes" id="UP000412028">
    <property type="component" value="Unassembled WGS sequence"/>
</dbReference>
<dbReference type="InterPro" id="IPR042176">
    <property type="entry name" value="Pantoate_ligase_C"/>
</dbReference>
<dbReference type="GO" id="GO:0005524">
    <property type="term" value="F:ATP binding"/>
    <property type="evidence" value="ECO:0007669"/>
    <property type="project" value="UniProtKB-KW"/>
</dbReference>
<evidence type="ECO:0000256" key="10">
    <source>
        <dbReference type="ARBA" id="ARBA00022840"/>
    </source>
</evidence>
<evidence type="ECO:0000256" key="12">
    <source>
        <dbReference type="ARBA" id="ARBA00048258"/>
    </source>
</evidence>
<feature type="binding site" evidence="15">
    <location>
        <position position="73"/>
    </location>
    <ligand>
        <name>beta-alanine</name>
        <dbReference type="ChEBI" id="CHEBI:57966"/>
    </ligand>
</feature>
<dbReference type="CDD" id="cd00560">
    <property type="entry name" value="PanC"/>
    <property type="match status" value="1"/>
</dbReference>
<comment type="similarity">
    <text evidence="3 15">Belongs to the pantothenate synthetase family.</text>
</comment>
<dbReference type="FunFam" id="3.30.1300.10:FF:000001">
    <property type="entry name" value="Pantothenate synthetase"/>
    <property type="match status" value="1"/>
</dbReference>
<evidence type="ECO:0000256" key="6">
    <source>
        <dbReference type="ARBA" id="ARBA00022490"/>
    </source>
</evidence>
<reference evidence="16 17" key="1">
    <citation type="journal article" date="2019" name="Syst. Appl. Microbiol.">
        <title>Characterization of Bifidobacterium species in feaces of the Egyptian fruit bat: Description of B. vespertilionis sp. nov. and B. rousetti sp. nov.</title>
        <authorList>
            <person name="Modesto M."/>
            <person name="Satti M."/>
            <person name="Watanabe K."/>
            <person name="Puglisi E."/>
            <person name="Morelli L."/>
            <person name="Huang C.-H."/>
            <person name="Liou J.-S."/>
            <person name="Miyashita M."/>
            <person name="Tamura T."/>
            <person name="Saito S."/>
            <person name="Mori K."/>
            <person name="Huang L."/>
            <person name="Sciavilla P."/>
            <person name="Sandri C."/>
            <person name="Spiezio C."/>
            <person name="Vitali F."/>
            <person name="Cavalieri D."/>
            <person name="Perpetuini G."/>
            <person name="Tofalo R."/>
            <person name="Bonetti A."/>
            <person name="Arita M."/>
            <person name="Mattarelli P."/>
        </authorList>
    </citation>
    <scope>NUCLEOTIDE SEQUENCE [LARGE SCALE GENOMIC DNA]</scope>
    <source>
        <strain evidence="16 17">RST7</strain>
    </source>
</reference>
<dbReference type="SUPFAM" id="SSF52374">
    <property type="entry name" value="Nucleotidylyl transferase"/>
    <property type="match status" value="1"/>
</dbReference>
<evidence type="ECO:0000256" key="15">
    <source>
        <dbReference type="HAMAP-Rule" id="MF_00158"/>
    </source>
</evidence>
<evidence type="ECO:0000256" key="7">
    <source>
        <dbReference type="ARBA" id="ARBA00022598"/>
    </source>
</evidence>
<evidence type="ECO:0000256" key="11">
    <source>
        <dbReference type="ARBA" id="ARBA00032806"/>
    </source>
</evidence>
<evidence type="ECO:0000256" key="13">
    <source>
        <dbReference type="ARBA" id="ARBA00055042"/>
    </source>
</evidence>
<name>A0A5N0A0G6_9BIFI</name>
<dbReference type="InterPro" id="IPR003721">
    <property type="entry name" value="Pantoate_ligase"/>
</dbReference>
<gene>
    <name evidence="15" type="primary">panC</name>
    <name evidence="16" type="ORF">EMO89_03045</name>
</gene>
<evidence type="ECO:0000256" key="9">
    <source>
        <dbReference type="ARBA" id="ARBA00022741"/>
    </source>
</evidence>
<evidence type="ECO:0000256" key="4">
    <source>
        <dbReference type="ARBA" id="ARBA00012219"/>
    </source>
</evidence>
<feature type="binding site" evidence="15">
    <location>
        <begin position="42"/>
        <end position="49"/>
    </location>
    <ligand>
        <name>ATP</name>
        <dbReference type="ChEBI" id="CHEBI:30616"/>
    </ligand>
</feature>
<keyword evidence="7 15" id="KW-0436">Ligase</keyword>
<dbReference type="EMBL" id="RZUI01000003">
    <property type="protein sequence ID" value="KAA8831045.1"/>
    <property type="molecule type" value="Genomic_DNA"/>
</dbReference>
<evidence type="ECO:0000256" key="14">
    <source>
        <dbReference type="ARBA" id="ARBA00077433"/>
    </source>
</evidence>
<dbReference type="GO" id="GO:0005829">
    <property type="term" value="C:cytosol"/>
    <property type="evidence" value="ECO:0007669"/>
    <property type="project" value="TreeGrafter"/>
</dbReference>
<comment type="subunit">
    <text evidence="15">Homodimer.</text>
</comment>
<feature type="binding site" evidence="15">
    <location>
        <position position="188"/>
    </location>
    <ligand>
        <name>ATP</name>
        <dbReference type="ChEBI" id="CHEBI:30616"/>
    </ligand>
</feature>
<evidence type="ECO:0000313" key="17">
    <source>
        <dbReference type="Proteomes" id="UP000412028"/>
    </source>
</evidence>
<dbReference type="Pfam" id="PF02569">
    <property type="entry name" value="Pantoate_ligase"/>
    <property type="match status" value="1"/>
</dbReference>
<evidence type="ECO:0000256" key="5">
    <source>
        <dbReference type="ARBA" id="ARBA00014155"/>
    </source>
</evidence>
<evidence type="ECO:0000313" key="16">
    <source>
        <dbReference type="EMBL" id="KAA8831045.1"/>
    </source>
</evidence>
<dbReference type="EC" id="6.3.2.1" evidence="4 15"/>
<feature type="binding site" evidence="15">
    <location>
        <position position="165"/>
    </location>
    <ligand>
        <name>(R)-pantoate</name>
        <dbReference type="ChEBI" id="CHEBI:15980"/>
    </ligand>
</feature>
<feature type="binding site" evidence="15">
    <location>
        <position position="73"/>
    </location>
    <ligand>
        <name>(R)-pantoate</name>
        <dbReference type="ChEBI" id="CHEBI:15980"/>
    </ligand>
</feature>
<evidence type="ECO:0000256" key="3">
    <source>
        <dbReference type="ARBA" id="ARBA00009256"/>
    </source>
</evidence>
<keyword evidence="9 15" id="KW-0547">Nucleotide-binding</keyword>